<reference evidence="6 7" key="1">
    <citation type="submission" date="2021-06" db="EMBL/GenBank/DDBJ databases">
        <title>Clostridia strains as spoilage organisms.</title>
        <authorList>
            <person name="Wambui J."/>
            <person name="Stephan R."/>
            <person name="Stevens M.J.A."/>
        </authorList>
    </citation>
    <scope>NUCLEOTIDE SEQUENCE [LARGE SCALE GENOMIC DNA]</scope>
    <source>
        <strain evidence="6 7">DSM 14204</strain>
    </source>
</reference>
<sequence>MSKVYSLFYSSIPGLKEEMLYPKYWMKYDNMACVIMKKQDIEIYNRSNVIANGPIVDLENYKECFSRQELIDKINIVSILPKHEMFNEDELLLDSKYYKELVDNCNICGIKNINSITYGITVRKTMMRTFPTYDRAFKNGDNYEFDRFQETAVYPVEALVIIFESKDSEWYLAQMYNYLAWIPKKDIAIIKKEELFNYLNTKDFIVTIGKRVFTSYNPLNNQLSEVKLDMGIRIPLANIDEIKADVYGQNATGNYVVKFPTRSNSGKVKFKLALIARNEEISVGYLPYTRENIIVNAFKFLGERYGWGGMFNSRDCTSFIMDIYRSMNIKLPRNAEQQGKLCVGNFYEINESMTVGERKKILDKLKPGVGVYMDGHGMIYLGKENGKHYIIHNFSGFYKEVSGGSLKYYKVREVMVSPLCIGLSADGKTYIEGLYGARDFVIKD</sequence>
<keyword evidence="7" id="KW-1185">Reference proteome</keyword>
<protein>
    <submittedName>
        <fullName evidence="6">SH3 domain-containing protein</fullName>
    </submittedName>
</protein>
<accession>A0ABS6BQ80</accession>
<evidence type="ECO:0000313" key="7">
    <source>
        <dbReference type="Proteomes" id="UP000776252"/>
    </source>
</evidence>
<keyword evidence="3" id="KW-0788">Thiol protease</keyword>
<name>A0ABS6BQ80_9CLOT</name>
<dbReference type="Proteomes" id="UP000776252">
    <property type="component" value="Unassembled WGS sequence"/>
</dbReference>
<dbReference type="InterPro" id="IPR027017">
    <property type="entry name" value="P60_peptidase_YkfC"/>
</dbReference>
<dbReference type="EMBL" id="JAHLDV010000002">
    <property type="protein sequence ID" value="MBU3158425.1"/>
    <property type="molecule type" value="Genomic_DNA"/>
</dbReference>
<evidence type="ECO:0000256" key="2">
    <source>
        <dbReference type="ARBA" id="ARBA00022801"/>
    </source>
</evidence>
<dbReference type="PIRSF" id="PIRSF019015">
    <property type="entry name" value="P60_peptidase_YkfC"/>
    <property type="match status" value="1"/>
</dbReference>
<evidence type="ECO:0000256" key="3">
    <source>
        <dbReference type="ARBA" id="ARBA00022807"/>
    </source>
</evidence>
<feature type="domain" description="NlpC/P60" evidence="4">
    <location>
        <begin position="302"/>
        <end position="385"/>
    </location>
</feature>
<comment type="caution">
    <text evidence="6">The sequence shown here is derived from an EMBL/GenBank/DDBJ whole genome shotgun (WGS) entry which is preliminary data.</text>
</comment>
<evidence type="ECO:0000259" key="5">
    <source>
        <dbReference type="Pfam" id="PF12913"/>
    </source>
</evidence>
<dbReference type="InterPro" id="IPR000064">
    <property type="entry name" value="NLP_P60_dom"/>
</dbReference>
<dbReference type="RefSeq" id="WP_216145455.1">
    <property type="nucleotide sequence ID" value="NZ_JAHLDV010000002.1"/>
</dbReference>
<evidence type="ECO:0000313" key="6">
    <source>
        <dbReference type="EMBL" id="MBU3158425.1"/>
    </source>
</evidence>
<dbReference type="Pfam" id="PF00877">
    <property type="entry name" value="NLPC_P60"/>
    <property type="match status" value="1"/>
</dbReference>
<keyword evidence="2" id="KW-0378">Hydrolase</keyword>
<evidence type="ECO:0000259" key="4">
    <source>
        <dbReference type="Pfam" id="PF00877"/>
    </source>
</evidence>
<proteinExistence type="predicted"/>
<dbReference type="Pfam" id="PF12913">
    <property type="entry name" value="SH3_6"/>
    <property type="match status" value="1"/>
</dbReference>
<feature type="domain" description="SH3b1" evidence="5">
    <location>
        <begin position="131"/>
        <end position="183"/>
    </location>
</feature>
<evidence type="ECO:0000256" key="1">
    <source>
        <dbReference type="ARBA" id="ARBA00022670"/>
    </source>
</evidence>
<dbReference type="InterPro" id="IPR039439">
    <property type="entry name" value="SH3b1_dom"/>
</dbReference>
<keyword evidence="1" id="KW-0645">Protease</keyword>
<organism evidence="6 7">
    <name type="scientific">Clostridium frigoris</name>
    <dbReference type="NCBI Taxonomy" id="205327"/>
    <lineage>
        <taxon>Bacteria</taxon>
        <taxon>Bacillati</taxon>
        <taxon>Bacillota</taxon>
        <taxon>Clostridia</taxon>
        <taxon>Eubacteriales</taxon>
        <taxon>Clostridiaceae</taxon>
        <taxon>Clostridium</taxon>
    </lineage>
</organism>
<gene>
    <name evidence="6" type="ORF">KPL37_01400</name>
</gene>